<protein>
    <submittedName>
        <fullName evidence="1">GrpB family protein</fullName>
    </submittedName>
</protein>
<evidence type="ECO:0000313" key="1">
    <source>
        <dbReference type="EMBL" id="GAA3925922.1"/>
    </source>
</evidence>
<dbReference type="PANTHER" id="PTHR34822">
    <property type="entry name" value="GRPB DOMAIN PROTEIN (AFU_ORTHOLOGUE AFUA_1G01530)"/>
    <property type="match status" value="1"/>
</dbReference>
<dbReference type="EMBL" id="BAAAZU010000011">
    <property type="protein sequence ID" value="GAA3925922.1"/>
    <property type="molecule type" value="Genomic_DNA"/>
</dbReference>
<dbReference type="Pfam" id="PF04229">
    <property type="entry name" value="GrpB"/>
    <property type="match status" value="1"/>
</dbReference>
<dbReference type="PANTHER" id="PTHR34822:SF1">
    <property type="entry name" value="GRPB FAMILY PROTEIN"/>
    <property type="match status" value="1"/>
</dbReference>
<dbReference type="InterPro" id="IPR043519">
    <property type="entry name" value="NT_sf"/>
</dbReference>
<evidence type="ECO:0000313" key="2">
    <source>
        <dbReference type="Proteomes" id="UP001501727"/>
    </source>
</evidence>
<dbReference type="RefSeq" id="WP_344759860.1">
    <property type="nucleotide sequence ID" value="NZ_BAAAZU010000011.1"/>
</dbReference>
<dbReference type="Proteomes" id="UP001501727">
    <property type="component" value="Unassembled WGS sequence"/>
</dbReference>
<reference evidence="2" key="1">
    <citation type="journal article" date="2019" name="Int. J. Syst. Evol. Microbiol.">
        <title>The Global Catalogue of Microorganisms (GCM) 10K type strain sequencing project: providing services to taxonomists for standard genome sequencing and annotation.</title>
        <authorList>
            <consortium name="The Broad Institute Genomics Platform"/>
            <consortium name="The Broad Institute Genome Sequencing Center for Infectious Disease"/>
            <person name="Wu L."/>
            <person name="Ma J."/>
        </authorList>
    </citation>
    <scope>NUCLEOTIDE SEQUENCE [LARGE SCALE GENOMIC DNA]</scope>
    <source>
        <strain evidence="2">JCM 16916</strain>
    </source>
</reference>
<sequence>MPPPIRVELLPHDPAWAQLAGAEREALLGALGDVLLVVHHIGSTAVPGIHAKPVVDLMPVVRDLDALDARRGSLEGLGYQWWGELGLQGRRYCTKDDPGTGKRLVQLHAYADGASDIARHLAFRDFLLRHPEVAADYDREKLRCQRLHPEDSHAYGDCKSDWIRTVEARALAAIRQAIPSVE</sequence>
<accession>A0ABP7MLQ8</accession>
<dbReference type="SUPFAM" id="SSF81301">
    <property type="entry name" value="Nucleotidyltransferase"/>
    <property type="match status" value="1"/>
</dbReference>
<comment type="caution">
    <text evidence="1">The sequence shown here is derived from an EMBL/GenBank/DDBJ whole genome shotgun (WGS) entry which is preliminary data.</text>
</comment>
<keyword evidence="2" id="KW-1185">Reference proteome</keyword>
<proteinExistence type="predicted"/>
<gene>
    <name evidence="1" type="ORF">GCM10022229_20050</name>
</gene>
<organism evidence="1 2">
    <name type="scientific">Luteimonas lutimaris</name>
    <dbReference type="NCBI Taxonomy" id="698645"/>
    <lineage>
        <taxon>Bacteria</taxon>
        <taxon>Pseudomonadati</taxon>
        <taxon>Pseudomonadota</taxon>
        <taxon>Gammaproteobacteria</taxon>
        <taxon>Lysobacterales</taxon>
        <taxon>Lysobacteraceae</taxon>
        <taxon>Luteimonas</taxon>
    </lineage>
</organism>
<dbReference type="InterPro" id="IPR007344">
    <property type="entry name" value="GrpB/CoaE"/>
</dbReference>
<name>A0ABP7MLQ8_9GAMM</name>
<dbReference type="Gene3D" id="3.30.460.10">
    <property type="entry name" value="Beta Polymerase, domain 2"/>
    <property type="match status" value="1"/>
</dbReference>